<dbReference type="SUPFAM" id="SSF53822">
    <property type="entry name" value="Periplasmic binding protein-like I"/>
    <property type="match status" value="1"/>
</dbReference>
<dbReference type="InterPro" id="IPR050555">
    <property type="entry name" value="Bact_Solute-Bind_Prot2"/>
</dbReference>
<dbReference type="Proteomes" id="UP000050430">
    <property type="component" value="Unassembled WGS sequence"/>
</dbReference>
<proteinExistence type="inferred from homology"/>
<comment type="subcellular location">
    <subcellularLocation>
        <location evidence="1">Cell envelope</location>
    </subcellularLocation>
</comment>
<evidence type="ECO:0000256" key="3">
    <source>
        <dbReference type="SAM" id="SignalP"/>
    </source>
</evidence>
<dbReference type="RefSeq" id="WP_139044530.1">
    <property type="nucleotide sequence ID" value="NZ_BBYA01000010.1"/>
</dbReference>
<comment type="similarity">
    <text evidence="2">Belongs to the bacterial solute-binding protein 2 family.</text>
</comment>
<evidence type="ECO:0000313" key="6">
    <source>
        <dbReference type="Proteomes" id="UP000050430"/>
    </source>
</evidence>
<dbReference type="GO" id="GO:0030246">
    <property type="term" value="F:carbohydrate binding"/>
    <property type="evidence" value="ECO:0007669"/>
    <property type="project" value="TreeGrafter"/>
</dbReference>
<feature type="chain" id="PRO_5006133065" description="Periplasmic binding protein domain-containing protein" evidence="3">
    <location>
        <begin position="26"/>
        <end position="340"/>
    </location>
</feature>
<dbReference type="EMBL" id="LGCK01000014">
    <property type="protein sequence ID" value="KPL70529.1"/>
    <property type="molecule type" value="Genomic_DNA"/>
</dbReference>
<comment type="caution">
    <text evidence="5">The sequence shown here is derived from an EMBL/GenBank/DDBJ whole genome shotgun (WGS) entry which is preliminary data.</text>
</comment>
<dbReference type="InterPro" id="IPR028082">
    <property type="entry name" value="Peripla_BP_I"/>
</dbReference>
<dbReference type="Pfam" id="PF13407">
    <property type="entry name" value="Peripla_BP_4"/>
    <property type="match status" value="1"/>
</dbReference>
<accession>A0A0P6XHG5</accession>
<dbReference type="PANTHER" id="PTHR30036:SF7">
    <property type="entry name" value="ABC TRANSPORTER PERIPLASMIC-BINDING PROTEIN YPHF"/>
    <property type="match status" value="1"/>
</dbReference>
<evidence type="ECO:0000259" key="4">
    <source>
        <dbReference type="Pfam" id="PF13407"/>
    </source>
</evidence>
<keyword evidence="6" id="KW-1185">Reference proteome</keyword>
<dbReference type="CDD" id="cd20001">
    <property type="entry name" value="PBP1_LsrB_Quorum_Sensing-like"/>
    <property type="match status" value="1"/>
</dbReference>
<organism evidence="5 6">
    <name type="scientific">Leptolinea tardivitalis</name>
    <dbReference type="NCBI Taxonomy" id="229920"/>
    <lineage>
        <taxon>Bacteria</taxon>
        <taxon>Bacillati</taxon>
        <taxon>Chloroflexota</taxon>
        <taxon>Anaerolineae</taxon>
        <taxon>Anaerolineales</taxon>
        <taxon>Anaerolineaceae</taxon>
        <taxon>Leptolinea</taxon>
    </lineage>
</organism>
<evidence type="ECO:0000313" key="5">
    <source>
        <dbReference type="EMBL" id="KPL70529.1"/>
    </source>
</evidence>
<dbReference type="PANTHER" id="PTHR30036">
    <property type="entry name" value="D-XYLOSE-BINDING PERIPLASMIC PROTEIN"/>
    <property type="match status" value="1"/>
</dbReference>
<name>A0A0P6XHG5_9CHLR</name>
<gene>
    <name evidence="5" type="ORF">ADM99_15515</name>
</gene>
<dbReference type="InterPro" id="IPR025997">
    <property type="entry name" value="SBP_2_dom"/>
</dbReference>
<protein>
    <recommendedName>
        <fullName evidence="4">Periplasmic binding protein domain-containing protein</fullName>
    </recommendedName>
</protein>
<sequence>MKRLLVVVSVLIIAFSTLGFAPASAVASAPAAPAQADKKYEIVMVAKMEGVSWFDDMRVGVEQFGKDYNVNAYQIAPDTGDPAKQAQMVEDLIAKGVDAILVVPNDPKSMEPVLKKAKEKGIVVVTHEAQALAPIVDYDLEAFKNEDFGVVMGKALAEAMGGEGKYTGFVGALTMETHMQWFNAMQEYLKKEYPKMEFVSKQPYEDNNDEKAAYAKVQEILKTYPDLKGMFGNSASSTTMEGLVMKEKNNKNIKVVGLSLPSMAGEYIKDGFIQQAQCWRPADAGYVSALIALNILKGEKITDGMDLKKPGYEKVILDKKIIYGNAPLILTKDTVDKYDF</sequence>
<dbReference type="STRING" id="229920.ADM99_15515"/>
<keyword evidence="3" id="KW-0732">Signal</keyword>
<dbReference type="AlphaFoldDB" id="A0A0P6XHG5"/>
<feature type="domain" description="Periplasmic binding protein" evidence="4">
    <location>
        <begin position="42"/>
        <end position="300"/>
    </location>
</feature>
<reference evidence="5 6" key="1">
    <citation type="submission" date="2015-07" db="EMBL/GenBank/DDBJ databases">
        <title>Genome sequence of Leptolinea tardivitalis DSM 16556.</title>
        <authorList>
            <person name="Hemp J."/>
            <person name="Ward L.M."/>
            <person name="Pace L.A."/>
            <person name="Fischer W.W."/>
        </authorList>
    </citation>
    <scope>NUCLEOTIDE SEQUENCE [LARGE SCALE GENOMIC DNA]</scope>
    <source>
        <strain evidence="5 6">YMTK-2</strain>
    </source>
</reference>
<feature type="signal peptide" evidence="3">
    <location>
        <begin position="1"/>
        <end position="25"/>
    </location>
</feature>
<evidence type="ECO:0000256" key="2">
    <source>
        <dbReference type="ARBA" id="ARBA00007639"/>
    </source>
</evidence>
<dbReference type="GO" id="GO:0030288">
    <property type="term" value="C:outer membrane-bounded periplasmic space"/>
    <property type="evidence" value="ECO:0007669"/>
    <property type="project" value="TreeGrafter"/>
</dbReference>
<dbReference type="OrthoDB" id="9795981at2"/>
<dbReference type="Gene3D" id="3.40.50.2300">
    <property type="match status" value="2"/>
</dbReference>
<evidence type="ECO:0000256" key="1">
    <source>
        <dbReference type="ARBA" id="ARBA00004196"/>
    </source>
</evidence>